<sequence>MSDRDRIVDSRQQGGGLVRLVTGSVQLIVGRIDKAVLVARLPQCFYRTGLLVFYTATSRTFLTTRRELPGHVQVDLVVHEEIANFGALACTGRIPQASTDLFSLAGGYSATRVIYNVTLELQLMVCERHYRPSDMVNTTSYVDTKTARVIEAKLRLTRLRPDAVPSILPNCPAYLSATAAPTSREAPHEKKARREAALLQEAVNLSIETHIEEK</sequence>
<protein>
    <submittedName>
        <fullName evidence="1">Uncharacterized protein</fullName>
    </submittedName>
</protein>
<dbReference type="EMBL" id="JABSTU010000005">
    <property type="protein sequence ID" value="KAH8030662.1"/>
    <property type="molecule type" value="Genomic_DNA"/>
</dbReference>
<evidence type="ECO:0000313" key="2">
    <source>
        <dbReference type="Proteomes" id="UP000821866"/>
    </source>
</evidence>
<name>A0A9J6E8K7_RHIMP</name>
<organism evidence="1 2">
    <name type="scientific">Rhipicephalus microplus</name>
    <name type="common">Cattle tick</name>
    <name type="synonym">Boophilus microplus</name>
    <dbReference type="NCBI Taxonomy" id="6941"/>
    <lineage>
        <taxon>Eukaryota</taxon>
        <taxon>Metazoa</taxon>
        <taxon>Ecdysozoa</taxon>
        <taxon>Arthropoda</taxon>
        <taxon>Chelicerata</taxon>
        <taxon>Arachnida</taxon>
        <taxon>Acari</taxon>
        <taxon>Parasitiformes</taxon>
        <taxon>Ixodida</taxon>
        <taxon>Ixodoidea</taxon>
        <taxon>Ixodidae</taxon>
        <taxon>Rhipicephalinae</taxon>
        <taxon>Rhipicephalus</taxon>
        <taxon>Boophilus</taxon>
    </lineage>
</organism>
<evidence type="ECO:0000313" key="1">
    <source>
        <dbReference type="EMBL" id="KAH8030662.1"/>
    </source>
</evidence>
<comment type="caution">
    <text evidence="1">The sequence shown here is derived from an EMBL/GenBank/DDBJ whole genome shotgun (WGS) entry which is preliminary data.</text>
</comment>
<reference evidence="1" key="2">
    <citation type="submission" date="2021-09" db="EMBL/GenBank/DDBJ databases">
        <authorList>
            <person name="Jia N."/>
            <person name="Wang J."/>
            <person name="Shi W."/>
            <person name="Du L."/>
            <person name="Sun Y."/>
            <person name="Zhan W."/>
            <person name="Jiang J."/>
            <person name="Wang Q."/>
            <person name="Zhang B."/>
            <person name="Ji P."/>
            <person name="Sakyi L.B."/>
            <person name="Cui X."/>
            <person name="Yuan T."/>
            <person name="Jiang B."/>
            <person name="Yang W."/>
            <person name="Lam T.T.-Y."/>
            <person name="Chang Q."/>
            <person name="Ding S."/>
            <person name="Wang X."/>
            <person name="Zhu J."/>
            <person name="Ruan X."/>
            <person name="Zhao L."/>
            <person name="Wei J."/>
            <person name="Que T."/>
            <person name="Du C."/>
            <person name="Cheng J."/>
            <person name="Dai P."/>
            <person name="Han X."/>
            <person name="Huang E."/>
            <person name="Gao Y."/>
            <person name="Liu J."/>
            <person name="Shao H."/>
            <person name="Ye R."/>
            <person name="Li L."/>
            <person name="Wei W."/>
            <person name="Wang X."/>
            <person name="Wang C."/>
            <person name="Huo Q."/>
            <person name="Li W."/>
            <person name="Guo W."/>
            <person name="Chen H."/>
            <person name="Chen S."/>
            <person name="Zhou L."/>
            <person name="Zhou L."/>
            <person name="Ni X."/>
            <person name="Tian J."/>
            <person name="Zhou Y."/>
            <person name="Sheng Y."/>
            <person name="Liu T."/>
            <person name="Pan Y."/>
            <person name="Xia L."/>
            <person name="Li J."/>
            <person name="Zhao F."/>
            <person name="Cao W."/>
        </authorList>
    </citation>
    <scope>NUCLEOTIDE SEQUENCE</scope>
    <source>
        <strain evidence="1">Rmic-2018</strain>
        <tissue evidence="1">Larvae</tissue>
    </source>
</reference>
<dbReference type="AlphaFoldDB" id="A0A9J6E8K7"/>
<proteinExistence type="predicted"/>
<keyword evidence="2" id="KW-1185">Reference proteome</keyword>
<dbReference type="Proteomes" id="UP000821866">
    <property type="component" value="Chromosome 3"/>
</dbReference>
<accession>A0A9J6E8K7</accession>
<gene>
    <name evidence="1" type="ORF">HPB51_010596</name>
</gene>
<reference evidence="1" key="1">
    <citation type="journal article" date="2020" name="Cell">
        <title>Large-Scale Comparative Analyses of Tick Genomes Elucidate Their Genetic Diversity and Vector Capacities.</title>
        <authorList>
            <consortium name="Tick Genome and Microbiome Consortium (TIGMIC)"/>
            <person name="Jia N."/>
            <person name="Wang J."/>
            <person name="Shi W."/>
            <person name="Du L."/>
            <person name="Sun Y."/>
            <person name="Zhan W."/>
            <person name="Jiang J.F."/>
            <person name="Wang Q."/>
            <person name="Zhang B."/>
            <person name="Ji P."/>
            <person name="Bell-Sakyi L."/>
            <person name="Cui X.M."/>
            <person name="Yuan T.T."/>
            <person name="Jiang B.G."/>
            <person name="Yang W.F."/>
            <person name="Lam T.T."/>
            <person name="Chang Q.C."/>
            <person name="Ding S.J."/>
            <person name="Wang X.J."/>
            <person name="Zhu J.G."/>
            <person name="Ruan X.D."/>
            <person name="Zhao L."/>
            <person name="Wei J.T."/>
            <person name="Ye R.Z."/>
            <person name="Que T.C."/>
            <person name="Du C.H."/>
            <person name="Zhou Y.H."/>
            <person name="Cheng J.X."/>
            <person name="Dai P.F."/>
            <person name="Guo W.B."/>
            <person name="Han X.H."/>
            <person name="Huang E.J."/>
            <person name="Li L.F."/>
            <person name="Wei W."/>
            <person name="Gao Y.C."/>
            <person name="Liu J.Z."/>
            <person name="Shao H.Z."/>
            <person name="Wang X."/>
            <person name="Wang C.C."/>
            <person name="Yang T.C."/>
            <person name="Huo Q.B."/>
            <person name="Li W."/>
            <person name="Chen H.Y."/>
            <person name="Chen S.E."/>
            <person name="Zhou L.G."/>
            <person name="Ni X.B."/>
            <person name="Tian J.H."/>
            <person name="Sheng Y."/>
            <person name="Liu T."/>
            <person name="Pan Y.S."/>
            <person name="Xia L.Y."/>
            <person name="Li J."/>
            <person name="Zhao F."/>
            <person name="Cao W.C."/>
        </authorList>
    </citation>
    <scope>NUCLEOTIDE SEQUENCE</scope>
    <source>
        <strain evidence="1">Rmic-2018</strain>
    </source>
</reference>